<reference evidence="7 8" key="1">
    <citation type="submission" date="2021-01" db="EMBL/GenBank/DDBJ databases">
        <title>Whole genome shotgun sequence of Actinoplanes durhamensis NBRC 14914.</title>
        <authorList>
            <person name="Komaki H."/>
            <person name="Tamura T."/>
        </authorList>
    </citation>
    <scope>NUCLEOTIDE SEQUENCE [LARGE SCALE GENOMIC DNA]</scope>
    <source>
        <strain evidence="7 8">NBRC 14914</strain>
    </source>
</reference>
<dbReference type="Gene3D" id="2.115.10.20">
    <property type="entry name" value="Glycosyl hydrolase domain, family 43"/>
    <property type="match status" value="1"/>
</dbReference>
<keyword evidence="4" id="KW-0119">Carbohydrate metabolism</keyword>
<dbReference type="Pfam" id="PF04616">
    <property type="entry name" value="Glyco_hydro_43"/>
    <property type="match status" value="1"/>
</dbReference>
<dbReference type="InterPro" id="IPR052176">
    <property type="entry name" value="Glycosyl_Hydrlase_43_Enz"/>
</dbReference>
<keyword evidence="2" id="KW-0624">Polysaccharide degradation</keyword>
<name>A0ABQ3Z2R8_9ACTN</name>
<keyword evidence="8" id="KW-1185">Reference proteome</keyword>
<dbReference type="PANTHER" id="PTHR43772">
    <property type="entry name" value="ENDO-1,4-BETA-XYLANASE"/>
    <property type="match status" value="1"/>
</dbReference>
<comment type="similarity">
    <text evidence="1 6">Belongs to the glycosyl hydrolase 43 family.</text>
</comment>
<keyword evidence="5 6" id="KW-0326">Glycosidase</keyword>
<gene>
    <name evidence="7" type="ORF">Adu01nite_54610</name>
</gene>
<dbReference type="InterPro" id="IPR023296">
    <property type="entry name" value="Glyco_hydro_beta-prop_sf"/>
</dbReference>
<dbReference type="SUPFAM" id="SSF75005">
    <property type="entry name" value="Arabinanase/levansucrase/invertase"/>
    <property type="match status" value="1"/>
</dbReference>
<dbReference type="CDD" id="cd09004">
    <property type="entry name" value="GH43_bXyl-like"/>
    <property type="match status" value="1"/>
</dbReference>
<protein>
    <submittedName>
        <fullName evidence="7">Uncharacterized protein</fullName>
    </submittedName>
</protein>
<evidence type="ECO:0000256" key="6">
    <source>
        <dbReference type="RuleBase" id="RU361187"/>
    </source>
</evidence>
<organism evidence="7 8">
    <name type="scientific">Paractinoplanes durhamensis</name>
    <dbReference type="NCBI Taxonomy" id="113563"/>
    <lineage>
        <taxon>Bacteria</taxon>
        <taxon>Bacillati</taxon>
        <taxon>Actinomycetota</taxon>
        <taxon>Actinomycetes</taxon>
        <taxon>Micromonosporales</taxon>
        <taxon>Micromonosporaceae</taxon>
        <taxon>Paractinoplanes</taxon>
    </lineage>
</organism>
<evidence type="ECO:0000256" key="3">
    <source>
        <dbReference type="ARBA" id="ARBA00022801"/>
    </source>
</evidence>
<accession>A0ABQ3Z2R8</accession>
<dbReference type="InterPro" id="IPR006710">
    <property type="entry name" value="Glyco_hydro_43"/>
</dbReference>
<comment type="caution">
    <text evidence="7">The sequence shown here is derived from an EMBL/GenBank/DDBJ whole genome shotgun (WGS) entry which is preliminary data.</text>
</comment>
<evidence type="ECO:0000256" key="4">
    <source>
        <dbReference type="ARBA" id="ARBA00023277"/>
    </source>
</evidence>
<dbReference type="RefSeq" id="WP_203730578.1">
    <property type="nucleotide sequence ID" value="NZ_BAAATX010000029.1"/>
</dbReference>
<evidence type="ECO:0000256" key="2">
    <source>
        <dbReference type="ARBA" id="ARBA00022651"/>
    </source>
</evidence>
<evidence type="ECO:0000256" key="5">
    <source>
        <dbReference type="ARBA" id="ARBA00023295"/>
    </source>
</evidence>
<keyword evidence="2" id="KW-0858">Xylan degradation</keyword>
<dbReference type="EMBL" id="BOML01000043">
    <property type="protein sequence ID" value="GIE04111.1"/>
    <property type="molecule type" value="Genomic_DNA"/>
</dbReference>
<proteinExistence type="inferred from homology"/>
<dbReference type="PANTHER" id="PTHR43772:SF2">
    <property type="entry name" value="PUTATIVE (AFU_ORTHOLOGUE AFUA_2G04480)-RELATED"/>
    <property type="match status" value="1"/>
</dbReference>
<evidence type="ECO:0000256" key="1">
    <source>
        <dbReference type="ARBA" id="ARBA00009865"/>
    </source>
</evidence>
<dbReference type="Proteomes" id="UP000637628">
    <property type="component" value="Unassembled WGS sequence"/>
</dbReference>
<sequence length="287" mass="30943">MAEGTDPAAVAPAGLNADPNLTVFDGVYWLYPTTDGFAGWCGTQFHAFSSTDLVNWTDHGVILDLGPDVSWADSRAWAPTITAHDGTYYFYFCADASIGVAVADNPAGPFRDVLGKPLVAAGSFAGQAIDPATFTDDDGTTYLYWGQGHAYVVPLNADLVSFDRAKVKEITPAGYNEAPFVVKRNGTYYFMWSQNDTRSADYQVAYATAPTPTGPFTPHGLILSKDLERGILGTGHHSVVQAPGTDEWYIAYHRFAVPGGDGTHRETAIDRLRFTAGGLIEPVHPKL</sequence>
<evidence type="ECO:0000313" key="8">
    <source>
        <dbReference type="Proteomes" id="UP000637628"/>
    </source>
</evidence>
<evidence type="ECO:0000313" key="7">
    <source>
        <dbReference type="EMBL" id="GIE04111.1"/>
    </source>
</evidence>
<keyword evidence="3 6" id="KW-0378">Hydrolase</keyword>